<evidence type="ECO:0000313" key="2">
    <source>
        <dbReference type="EMBL" id="SEI71568.1"/>
    </source>
</evidence>
<gene>
    <name evidence="2" type="ORF">SAMN04487995_1842</name>
</gene>
<protein>
    <submittedName>
        <fullName evidence="2">Uncharacterized protein</fullName>
    </submittedName>
</protein>
<reference evidence="2 3" key="1">
    <citation type="submission" date="2016-10" db="EMBL/GenBank/DDBJ databases">
        <authorList>
            <person name="de Groot N.N."/>
        </authorList>
    </citation>
    <scope>NUCLEOTIDE SEQUENCE [LARGE SCALE GENOMIC DNA]</scope>
    <source>
        <strain evidence="2 3">DSM 19938</strain>
    </source>
</reference>
<dbReference type="Proteomes" id="UP000199532">
    <property type="component" value="Unassembled WGS sequence"/>
</dbReference>
<evidence type="ECO:0000256" key="1">
    <source>
        <dbReference type="SAM" id="SignalP"/>
    </source>
</evidence>
<dbReference type="OrthoDB" id="964707at2"/>
<feature type="chain" id="PRO_5011639610" evidence="1">
    <location>
        <begin position="20"/>
        <end position="148"/>
    </location>
</feature>
<dbReference type="RefSeq" id="WP_090334871.1">
    <property type="nucleotide sequence ID" value="NZ_FNXY01000003.1"/>
</dbReference>
<evidence type="ECO:0000313" key="3">
    <source>
        <dbReference type="Proteomes" id="UP000199532"/>
    </source>
</evidence>
<dbReference type="EMBL" id="FNXY01000003">
    <property type="protein sequence ID" value="SEI71568.1"/>
    <property type="molecule type" value="Genomic_DNA"/>
</dbReference>
<dbReference type="STRING" id="408657.SAMN04487995_1842"/>
<name>A0A1H6SUC4_9BACT</name>
<keyword evidence="3" id="KW-1185">Reference proteome</keyword>
<dbReference type="AlphaFoldDB" id="A0A1H6SUC4"/>
<keyword evidence="1" id="KW-0732">Signal</keyword>
<organism evidence="2 3">
    <name type="scientific">Dyadobacter koreensis</name>
    <dbReference type="NCBI Taxonomy" id="408657"/>
    <lineage>
        <taxon>Bacteria</taxon>
        <taxon>Pseudomonadati</taxon>
        <taxon>Bacteroidota</taxon>
        <taxon>Cytophagia</taxon>
        <taxon>Cytophagales</taxon>
        <taxon>Spirosomataceae</taxon>
        <taxon>Dyadobacter</taxon>
    </lineage>
</organism>
<sequence>MRAYLFILFFLFLSVVCFSQTTSVAITNGSMGATWSIPTLSSTITKAGKNYEHVETSALSHTYLKVTSIAFWNVSVQQTVSSNWDPSLKLFVRRSGDGTGLVTISGGTAFLPVTSGNTLFFQDYLDWVLDVKIFRFSIKSRDYRFCFL</sequence>
<proteinExistence type="predicted"/>
<feature type="signal peptide" evidence="1">
    <location>
        <begin position="1"/>
        <end position="19"/>
    </location>
</feature>
<accession>A0A1H6SUC4</accession>